<keyword evidence="2" id="KW-0963">Cytoplasm</keyword>
<evidence type="ECO:0000256" key="1">
    <source>
        <dbReference type="ARBA" id="ARBA00006100"/>
    </source>
</evidence>
<gene>
    <name evidence="4" type="ordered locus">TGRD_362</name>
</gene>
<keyword evidence="2" id="KW-0479">Metal-binding</keyword>
<dbReference type="GO" id="GO:0006779">
    <property type="term" value="P:porphyrin-containing compound biosynthetic process"/>
    <property type="evidence" value="ECO:0007669"/>
    <property type="project" value="InterPro"/>
</dbReference>
<dbReference type="Proteomes" id="UP000001691">
    <property type="component" value="Chromosome"/>
</dbReference>
<evidence type="ECO:0000256" key="2">
    <source>
        <dbReference type="RuleBase" id="RU364116"/>
    </source>
</evidence>
<dbReference type="STRING" id="471821.TGRD_366"/>
<dbReference type="PATRIC" id="fig|471821.5.peg.600"/>
<dbReference type="InterPro" id="IPR058240">
    <property type="entry name" value="rSAM_sf"/>
</dbReference>
<dbReference type="PANTHER" id="PTHR13932">
    <property type="entry name" value="COPROPORPHYRINIGEN III OXIDASE"/>
    <property type="match status" value="1"/>
</dbReference>
<keyword evidence="2" id="KW-0349">Heme</keyword>
<dbReference type="GO" id="GO:0051539">
    <property type="term" value="F:4 iron, 4 sulfur cluster binding"/>
    <property type="evidence" value="ECO:0007669"/>
    <property type="project" value="UniProtKB-UniRule"/>
</dbReference>
<keyword evidence="2" id="KW-0143">Chaperone</keyword>
<evidence type="ECO:0000259" key="3">
    <source>
        <dbReference type="PROSITE" id="PS51918"/>
    </source>
</evidence>
<dbReference type="InterPro" id="IPR007197">
    <property type="entry name" value="rSAM"/>
</dbReference>
<dbReference type="SFLD" id="SFLDS00029">
    <property type="entry name" value="Radical_SAM"/>
    <property type="match status" value="1"/>
</dbReference>
<dbReference type="InterPro" id="IPR023404">
    <property type="entry name" value="rSAM_horseshoe"/>
</dbReference>
<keyword evidence="2" id="KW-0411">Iron-sulfur</keyword>
<dbReference type="SFLD" id="SFLDG01082">
    <property type="entry name" value="B12-binding_domain_containing"/>
    <property type="match status" value="1"/>
</dbReference>
<dbReference type="EMBL" id="AP009510">
    <property type="protein sequence ID" value="BAG13849.1"/>
    <property type="molecule type" value="Genomic_DNA"/>
</dbReference>
<comment type="subcellular location">
    <subcellularLocation>
        <location evidence="2">Cytoplasm</location>
    </subcellularLocation>
</comment>
<keyword evidence="2" id="KW-0408">Iron</keyword>
<protein>
    <recommendedName>
        <fullName evidence="2">Heme chaperone HemW</fullName>
    </recommendedName>
</protein>
<dbReference type="SMART" id="SM00729">
    <property type="entry name" value="Elp3"/>
    <property type="match status" value="1"/>
</dbReference>
<dbReference type="HOGENOM" id="CLU_027579_2_2_0"/>
<dbReference type="SFLD" id="SFLDF00288">
    <property type="entry name" value="HemN-like__clustered_with_nucl"/>
    <property type="match status" value="1"/>
</dbReference>
<evidence type="ECO:0000313" key="4">
    <source>
        <dbReference type="EMBL" id="BAG13849.1"/>
    </source>
</evidence>
<dbReference type="AlphaFoldDB" id="B1H017"/>
<dbReference type="Pfam" id="PF04055">
    <property type="entry name" value="Radical_SAM"/>
    <property type="match status" value="1"/>
</dbReference>
<feature type="domain" description="Radical SAM core" evidence="3">
    <location>
        <begin position="1"/>
        <end position="223"/>
    </location>
</feature>
<comment type="function">
    <text evidence="2">Probably acts as a heme chaperone, transferring heme to an unknown acceptor. Binds one molecule of heme per monomer, possibly covalently. Binds 1 [4Fe-4S] cluster. The cluster is coordinated with 3 cysteines and an exchangeable S-adenosyl-L-methionine.</text>
</comment>
<dbReference type="PROSITE" id="PS51918">
    <property type="entry name" value="RADICAL_SAM"/>
    <property type="match status" value="1"/>
</dbReference>
<dbReference type="SUPFAM" id="SSF102114">
    <property type="entry name" value="Radical SAM enzymes"/>
    <property type="match status" value="1"/>
</dbReference>
<dbReference type="InterPro" id="IPR004559">
    <property type="entry name" value="HemW-like"/>
</dbReference>
<organism evidence="4 5">
    <name type="scientific">Endomicrobium trichonymphae</name>
    <dbReference type="NCBI Taxonomy" id="1408204"/>
    <lineage>
        <taxon>Bacteria</taxon>
        <taxon>Pseudomonadati</taxon>
        <taxon>Elusimicrobiota</taxon>
        <taxon>Endomicrobiia</taxon>
        <taxon>Endomicrobiales</taxon>
        <taxon>Endomicrobiaceae</taxon>
        <taxon>Candidatus Endomicrobiellum</taxon>
    </lineage>
</organism>
<dbReference type="SFLD" id="SFLDF00562">
    <property type="entry name" value="HemN-like__clustered_with_heat"/>
    <property type="match status" value="1"/>
</dbReference>
<keyword evidence="2" id="KW-0949">S-adenosyl-L-methionine</keyword>
<dbReference type="NCBIfam" id="TIGR00539">
    <property type="entry name" value="hemN_rel"/>
    <property type="match status" value="1"/>
</dbReference>
<dbReference type="RefSeq" id="WP_015423376.1">
    <property type="nucleotide sequence ID" value="NC_020419.1"/>
</dbReference>
<evidence type="ECO:0000313" key="5">
    <source>
        <dbReference type="Proteomes" id="UP000001691"/>
    </source>
</evidence>
<dbReference type="SFLD" id="SFLDG01065">
    <property type="entry name" value="anaerobic_coproporphyrinogen-I"/>
    <property type="match status" value="1"/>
</dbReference>
<keyword evidence="2" id="KW-0004">4Fe-4S</keyword>
<dbReference type="Gene3D" id="3.80.30.20">
    <property type="entry name" value="tm_1862 like domain"/>
    <property type="match status" value="1"/>
</dbReference>
<dbReference type="InterPro" id="IPR006638">
    <property type="entry name" value="Elp3/MiaA/NifB-like_rSAM"/>
</dbReference>
<dbReference type="GO" id="GO:0005737">
    <property type="term" value="C:cytoplasm"/>
    <property type="evidence" value="ECO:0007669"/>
    <property type="project" value="UniProtKB-SubCell"/>
</dbReference>
<keyword evidence="5" id="KW-1185">Reference proteome</keyword>
<name>B1H017_ENDTX</name>
<reference evidence="5" key="1">
    <citation type="journal article" date="2008" name="Proc. Natl. Acad. Sci. U.S.A.">
        <title>Complete genome of the uncultured termite group 1 bacteria in a single host protist cell.</title>
        <authorList>
            <person name="Hongoh Y."/>
            <person name="Sharma V.K."/>
            <person name="Prakash T."/>
            <person name="Noda S."/>
            <person name="Taylor T.D."/>
            <person name="Kudo T."/>
            <person name="Sakaki Y."/>
            <person name="Toyoda A."/>
            <person name="Hattori M."/>
            <person name="Ohkuma M."/>
        </authorList>
    </citation>
    <scope>NUCLEOTIDE SEQUENCE [LARGE SCALE GENOMIC DNA]</scope>
    <source>
        <strain evidence="5">Rs-D17 genomovar Ri2008</strain>
    </source>
</reference>
<dbReference type="InterPro" id="IPR034505">
    <property type="entry name" value="Coproporphyrinogen-III_oxidase"/>
</dbReference>
<sequence>MTCLYIHIPFCKQKCLYCSFFSIKYDNVLANRYVDALIEHVGQFKNENILSIYVGGGTPSVLSSEQIQKLLQALSDILNLSTIKEFTFELNPESVSKEKLHILKQLGVNRLSIGLQSVEDKSLKFLGRLHSFKTFCYVYDTARKEGFTNINIDLIYGLPKQTLEDWEQVLKKTLLFNSEHLSLYPFSVEENTPFYKNGIITNDDIQRDIYDESMKILTNNGYNHYEISNWSKKERESFHNTNYWRNLEYIGLGAGASGYLKRRRYKNIENIEKYIELCSSLQVVKGDCFRQYSNLSFLETENEYIDSKLYKTETIMLGLRLLDEGINISCFNNPKHYYILLECLKNKMLNRKGGRIKLAKEYIFVFNQIVLKFME</sequence>
<proteinExistence type="inferred from homology"/>
<dbReference type="KEGG" id="rsd:TGRD_362"/>
<dbReference type="GO" id="GO:0004109">
    <property type="term" value="F:coproporphyrinogen oxidase activity"/>
    <property type="evidence" value="ECO:0007669"/>
    <property type="project" value="InterPro"/>
</dbReference>
<dbReference type="PANTHER" id="PTHR13932:SF5">
    <property type="entry name" value="RADICAL S-ADENOSYL METHIONINE DOMAIN-CONTAINING PROTEIN 1, MITOCHONDRIAL"/>
    <property type="match status" value="1"/>
</dbReference>
<dbReference type="CDD" id="cd01335">
    <property type="entry name" value="Radical_SAM"/>
    <property type="match status" value="1"/>
</dbReference>
<comment type="similarity">
    <text evidence="1">Belongs to the anaerobic coproporphyrinogen-III oxidase family. HemW subfamily.</text>
</comment>
<accession>B1H017</accession>
<dbReference type="GO" id="GO:0046872">
    <property type="term" value="F:metal ion binding"/>
    <property type="evidence" value="ECO:0007669"/>
    <property type="project" value="UniProtKB-UniRule"/>
</dbReference>